<dbReference type="EMBL" id="CAMAPF010000956">
    <property type="protein sequence ID" value="CAH9129694.1"/>
    <property type="molecule type" value="Genomic_DNA"/>
</dbReference>
<keyword evidence="1" id="KW-0812">Transmembrane</keyword>
<keyword evidence="1" id="KW-0472">Membrane</keyword>
<proteinExistence type="predicted"/>
<name>A0AAV0F2T3_9ASTE</name>
<protein>
    <submittedName>
        <fullName evidence="2">Uncharacterized protein</fullName>
    </submittedName>
</protein>
<keyword evidence="3" id="KW-1185">Reference proteome</keyword>
<evidence type="ECO:0000256" key="1">
    <source>
        <dbReference type="SAM" id="Phobius"/>
    </source>
</evidence>
<accession>A0AAV0F2T3</accession>
<organism evidence="2 3">
    <name type="scientific">Cuscuta epithymum</name>
    <dbReference type="NCBI Taxonomy" id="186058"/>
    <lineage>
        <taxon>Eukaryota</taxon>
        <taxon>Viridiplantae</taxon>
        <taxon>Streptophyta</taxon>
        <taxon>Embryophyta</taxon>
        <taxon>Tracheophyta</taxon>
        <taxon>Spermatophyta</taxon>
        <taxon>Magnoliopsida</taxon>
        <taxon>eudicotyledons</taxon>
        <taxon>Gunneridae</taxon>
        <taxon>Pentapetalae</taxon>
        <taxon>asterids</taxon>
        <taxon>lamiids</taxon>
        <taxon>Solanales</taxon>
        <taxon>Convolvulaceae</taxon>
        <taxon>Cuscuteae</taxon>
        <taxon>Cuscuta</taxon>
        <taxon>Cuscuta subgen. Cuscuta</taxon>
    </lineage>
</organism>
<dbReference type="Proteomes" id="UP001152523">
    <property type="component" value="Unassembled WGS sequence"/>
</dbReference>
<evidence type="ECO:0000313" key="2">
    <source>
        <dbReference type="EMBL" id="CAH9129694.1"/>
    </source>
</evidence>
<reference evidence="2" key="1">
    <citation type="submission" date="2022-07" db="EMBL/GenBank/DDBJ databases">
        <authorList>
            <person name="Macas J."/>
            <person name="Novak P."/>
            <person name="Neumann P."/>
        </authorList>
    </citation>
    <scope>NUCLEOTIDE SEQUENCE</scope>
</reference>
<comment type="caution">
    <text evidence="2">The sequence shown here is derived from an EMBL/GenBank/DDBJ whole genome shotgun (WGS) entry which is preliminary data.</text>
</comment>
<feature type="transmembrane region" description="Helical" evidence="1">
    <location>
        <begin position="85"/>
        <end position="108"/>
    </location>
</feature>
<evidence type="ECO:0000313" key="3">
    <source>
        <dbReference type="Proteomes" id="UP001152523"/>
    </source>
</evidence>
<keyword evidence="1" id="KW-1133">Transmembrane helix</keyword>
<gene>
    <name evidence="2" type="ORF">CEPIT_LOCUS30048</name>
</gene>
<dbReference type="AlphaFoldDB" id="A0AAV0F2T3"/>
<sequence length="109" mass="12219">MGGRMTKESGSTKDVLLNGEVGQMKVARQETDLATNGSRAFGIRVWSRGLFVSTIIVMVRPPPEPPPGDSLGESMEVLVKKERNFYLSAFLLSFLSSHFYLFCCYYFLL</sequence>